<evidence type="ECO:0000313" key="1">
    <source>
        <dbReference type="EMBL" id="PON39095.1"/>
    </source>
</evidence>
<evidence type="ECO:0000313" key="2">
    <source>
        <dbReference type="Proteomes" id="UP000237105"/>
    </source>
</evidence>
<accession>A0A2P5ARD4</accession>
<gene>
    <name evidence="1" type="ORF">PanWU01x14_307330</name>
</gene>
<feature type="non-terminal residue" evidence="1">
    <location>
        <position position="1"/>
    </location>
</feature>
<reference evidence="2" key="1">
    <citation type="submission" date="2016-06" db="EMBL/GenBank/DDBJ databases">
        <title>Parallel loss of symbiosis genes in relatives of nitrogen-fixing non-legume Parasponia.</title>
        <authorList>
            <person name="Van Velzen R."/>
            <person name="Holmer R."/>
            <person name="Bu F."/>
            <person name="Rutten L."/>
            <person name="Van Zeijl A."/>
            <person name="Liu W."/>
            <person name="Santuari L."/>
            <person name="Cao Q."/>
            <person name="Sharma T."/>
            <person name="Shen D."/>
            <person name="Roswanjaya Y."/>
            <person name="Wardhani T."/>
            <person name="Kalhor M.S."/>
            <person name="Jansen J."/>
            <person name="Van den Hoogen J."/>
            <person name="Gungor B."/>
            <person name="Hartog M."/>
            <person name="Hontelez J."/>
            <person name="Verver J."/>
            <person name="Yang W.-C."/>
            <person name="Schijlen E."/>
            <person name="Repin R."/>
            <person name="Schilthuizen M."/>
            <person name="Schranz E."/>
            <person name="Heidstra R."/>
            <person name="Miyata K."/>
            <person name="Fedorova E."/>
            <person name="Kohlen W."/>
            <person name="Bisseling T."/>
            <person name="Smit S."/>
            <person name="Geurts R."/>
        </authorList>
    </citation>
    <scope>NUCLEOTIDE SEQUENCE [LARGE SCALE GENOMIC DNA]</scope>
    <source>
        <strain evidence="2">cv. WU1-14</strain>
    </source>
</reference>
<dbReference type="OrthoDB" id="10556900at2759"/>
<dbReference type="Proteomes" id="UP000237105">
    <property type="component" value="Unassembled WGS sequence"/>
</dbReference>
<proteinExistence type="predicted"/>
<organism evidence="1 2">
    <name type="scientific">Parasponia andersonii</name>
    <name type="common">Sponia andersonii</name>
    <dbReference type="NCBI Taxonomy" id="3476"/>
    <lineage>
        <taxon>Eukaryota</taxon>
        <taxon>Viridiplantae</taxon>
        <taxon>Streptophyta</taxon>
        <taxon>Embryophyta</taxon>
        <taxon>Tracheophyta</taxon>
        <taxon>Spermatophyta</taxon>
        <taxon>Magnoliopsida</taxon>
        <taxon>eudicotyledons</taxon>
        <taxon>Gunneridae</taxon>
        <taxon>Pentapetalae</taxon>
        <taxon>rosids</taxon>
        <taxon>fabids</taxon>
        <taxon>Rosales</taxon>
        <taxon>Cannabaceae</taxon>
        <taxon>Parasponia</taxon>
    </lineage>
</organism>
<sequence>IRGSRIFHLTSQKDKPRQQIILETANDVHPQDNKNYHYLPYHSLSNMCHTKLLQAISYTMRCSPPHRSPPHHYLRPFRTFTPLV</sequence>
<dbReference type="EMBL" id="JXTB01000475">
    <property type="protein sequence ID" value="PON39095.1"/>
    <property type="molecule type" value="Genomic_DNA"/>
</dbReference>
<protein>
    <submittedName>
        <fullName evidence="1">Uncharacterized protein</fullName>
    </submittedName>
</protein>
<comment type="caution">
    <text evidence="1">The sequence shown here is derived from an EMBL/GenBank/DDBJ whole genome shotgun (WGS) entry which is preliminary data.</text>
</comment>
<keyword evidence="2" id="KW-1185">Reference proteome</keyword>
<dbReference type="AlphaFoldDB" id="A0A2P5ARD4"/>
<name>A0A2P5ARD4_PARAD</name>